<dbReference type="Proteomes" id="UP000469949">
    <property type="component" value="Unassembled WGS sequence"/>
</dbReference>
<dbReference type="AlphaFoldDB" id="A0A833J1A4"/>
<proteinExistence type="predicted"/>
<evidence type="ECO:0000256" key="1">
    <source>
        <dbReference type="SAM" id="MobiDB-lite"/>
    </source>
</evidence>
<reference evidence="2 3" key="1">
    <citation type="submission" date="2019-10" db="EMBL/GenBank/DDBJ databases">
        <title>Draft Genome Sequence of the Caffeine Degrading Methylotroph Methylorubrum populi PINKEL.</title>
        <authorList>
            <person name="Dawson S.C."/>
            <person name="Zhang X."/>
            <person name="Wright M.E."/>
            <person name="Sharma G."/>
            <person name="Langner J.T."/>
            <person name="Ditty J.L."/>
            <person name="Subuyuj G.A."/>
        </authorList>
    </citation>
    <scope>NUCLEOTIDE SEQUENCE [LARGE SCALE GENOMIC DNA]</scope>
    <source>
        <strain evidence="2 3">Pinkel</strain>
    </source>
</reference>
<comment type="caution">
    <text evidence="2">The sequence shown here is derived from an EMBL/GenBank/DDBJ whole genome shotgun (WGS) entry which is preliminary data.</text>
</comment>
<evidence type="ECO:0000313" key="2">
    <source>
        <dbReference type="EMBL" id="KAB7782778.1"/>
    </source>
</evidence>
<evidence type="ECO:0000313" key="3">
    <source>
        <dbReference type="Proteomes" id="UP000469949"/>
    </source>
</evidence>
<accession>A0A833J1A4</accession>
<gene>
    <name evidence="2" type="ORF">F8B43_5533</name>
</gene>
<feature type="region of interest" description="Disordered" evidence="1">
    <location>
        <begin position="1"/>
        <end position="30"/>
    </location>
</feature>
<dbReference type="EMBL" id="WEKV01000020">
    <property type="protein sequence ID" value="KAB7782778.1"/>
    <property type="molecule type" value="Genomic_DNA"/>
</dbReference>
<protein>
    <submittedName>
        <fullName evidence="2">Uncharacterized protein</fullName>
    </submittedName>
</protein>
<name>A0A833J1A4_9HYPH</name>
<organism evidence="2 3">
    <name type="scientific">Methylorubrum populi</name>
    <dbReference type="NCBI Taxonomy" id="223967"/>
    <lineage>
        <taxon>Bacteria</taxon>
        <taxon>Pseudomonadati</taxon>
        <taxon>Pseudomonadota</taxon>
        <taxon>Alphaproteobacteria</taxon>
        <taxon>Hyphomicrobiales</taxon>
        <taxon>Methylobacteriaceae</taxon>
        <taxon>Methylorubrum</taxon>
    </lineage>
</organism>
<sequence>MLPGIDTVPPEQHRMSRVQPQPIRRGAGGVSRIVQIPAR</sequence>